<dbReference type="STRING" id="10195.A0A3M7RGT9"/>
<dbReference type="SUPFAM" id="SSF53098">
    <property type="entry name" value="Ribonuclease H-like"/>
    <property type="match status" value="1"/>
</dbReference>
<dbReference type="InterPro" id="IPR052160">
    <property type="entry name" value="Gypsy_RT_Integrase-like"/>
</dbReference>
<proteinExistence type="predicted"/>
<dbReference type="OrthoDB" id="10030726at2759"/>
<name>A0A3M7RGT9_BRAPC</name>
<feature type="region of interest" description="Disordered" evidence="1">
    <location>
        <begin position="258"/>
        <end position="324"/>
    </location>
</feature>
<dbReference type="AlphaFoldDB" id="A0A3M7RGT9"/>
<feature type="non-terminal residue" evidence="2">
    <location>
        <position position="324"/>
    </location>
</feature>
<keyword evidence="3" id="KW-1185">Reference proteome</keyword>
<evidence type="ECO:0000256" key="1">
    <source>
        <dbReference type="SAM" id="MobiDB-lite"/>
    </source>
</evidence>
<organism evidence="2 3">
    <name type="scientific">Brachionus plicatilis</name>
    <name type="common">Marine rotifer</name>
    <name type="synonym">Brachionus muelleri</name>
    <dbReference type="NCBI Taxonomy" id="10195"/>
    <lineage>
        <taxon>Eukaryota</taxon>
        <taxon>Metazoa</taxon>
        <taxon>Spiralia</taxon>
        <taxon>Gnathifera</taxon>
        <taxon>Rotifera</taxon>
        <taxon>Eurotatoria</taxon>
        <taxon>Monogononta</taxon>
        <taxon>Pseudotrocha</taxon>
        <taxon>Ploima</taxon>
        <taxon>Brachionidae</taxon>
        <taxon>Brachionus</taxon>
    </lineage>
</organism>
<dbReference type="InterPro" id="IPR012337">
    <property type="entry name" value="RNaseH-like_sf"/>
</dbReference>
<feature type="non-terminal residue" evidence="2">
    <location>
        <position position="1"/>
    </location>
</feature>
<dbReference type="GO" id="GO:0003676">
    <property type="term" value="F:nucleic acid binding"/>
    <property type="evidence" value="ECO:0007669"/>
    <property type="project" value="InterPro"/>
</dbReference>
<gene>
    <name evidence="2" type="ORF">BpHYR1_009924</name>
</gene>
<reference evidence="2 3" key="1">
    <citation type="journal article" date="2018" name="Sci. Rep.">
        <title>Genomic signatures of local adaptation to the degree of environmental predictability in rotifers.</title>
        <authorList>
            <person name="Franch-Gras L."/>
            <person name="Hahn C."/>
            <person name="Garcia-Roger E.M."/>
            <person name="Carmona M.J."/>
            <person name="Serra M."/>
            <person name="Gomez A."/>
        </authorList>
    </citation>
    <scope>NUCLEOTIDE SEQUENCE [LARGE SCALE GENOMIC DNA]</scope>
    <source>
        <strain evidence="2">HYR1</strain>
    </source>
</reference>
<evidence type="ECO:0000313" key="2">
    <source>
        <dbReference type="EMBL" id="RNA22772.1"/>
    </source>
</evidence>
<feature type="compositionally biased region" description="Polar residues" evidence="1">
    <location>
        <begin position="302"/>
        <end position="315"/>
    </location>
</feature>
<dbReference type="EMBL" id="REGN01003404">
    <property type="protein sequence ID" value="RNA22772.1"/>
    <property type="molecule type" value="Genomic_DNA"/>
</dbReference>
<protein>
    <submittedName>
        <fullName evidence="2">Retrovirus-related pol poly from transposon</fullName>
    </submittedName>
</protein>
<dbReference type="Gene3D" id="3.30.420.10">
    <property type="entry name" value="Ribonuclease H-like superfamily/Ribonuclease H"/>
    <property type="match status" value="1"/>
</dbReference>
<dbReference type="PANTHER" id="PTHR47266">
    <property type="entry name" value="ENDONUCLEASE-RELATED"/>
    <property type="match status" value="1"/>
</dbReference>
<sequence>SSNSESEITNADRIALNPSSSIENEFASLKEEQEKDEDIQWIKGLILENGVQKPKISIFESPTRRILYKQYDHFTFVDDDIMRCVKCCDVCQKIKLTQPARHAELIYLTPCRPNQLITTDLAGPFPVTQRGNKYLQVIVDHLTKLIQIHALNSMNEHGEVIVLEDYDDIVEKNLPAVATNYLQELKMKLKKCYQMATKNRNCRMDKAKLDHDRKIKKFEYNIGDYENNCDYLIKLASSPRSKVRQVYKNRLKYYFHSGHSLPTKKEKPVEQPDRQKRKYTKNLNNPRWKPIENHNEPEHNVTDTSITQPMSTGNVSSSDSDSDV</sequence>
<comment type="caution">
    <text evidence="2">The sequence shown here is derived from an EMBL/GenBank/DDBJ whole genome shotgun (WGS) entry which is preliminary data.</text>
</comment>
<dbReference type="InterPro" id="IPR036397">
    <property type="entry name" value="RNaseH_sf"/>
</dbReference>
<feature type="compositionally biased region" description="Basic and acidic residues" evidence="1">
    <location>
        <begin position="263"/>
        <end position="274"/>
    </location>
</feature>
<accession>A0A3M7RGT9</accession>
<evidence type="ECO:0000313" key="3">
    <source>
        <dbReference type="Proteomes" id="UP000276133"/>
    </source>
</evidence>
<feature type="compositionally biased region" description="Basic and acidic residues" evidence="1">
    <location>
        <begin position="289"/>
        <end position="301"/>
    </location>
</feature>
<dbReference type="Proteomes" id="UP000276133">
    <property type="component" value="Unassembled WGS sequence"/>
</dbReference>